<name>A0A6C7E9W6_ILUCY</name>
<dbReference type="AlphaFoldDB" id="A0A6C7E9W6"/>
<feature type="region of interest" description="Disordered" evidence="1">
    <location>
        <begin position="159"/>
        <end position="204"/>
    </location>
</feature>
<feature type="region of interest" description="Disordered" evidence="1">
    <location>
        <begin position="1"/>
        <end position="51"/>
    </location>
</feature>
<dbReference type="KEGG" id="aym:YM304_16210"/>
<evidence type="ECO:0000313" key="3">
    <source>
        <dbReference type="Proteomes" id="UP000011863"/>
    </source>
</evidence>
<evidence type="ECO:0000256" key="1">
    <source>
        <dbReference type="SAM" id="MobiDB-lite"/>
    </source>
</evidence>
<feature type="compositionally biased region" description="Low complexity" evidence="1">
    <location>
        <begin position="31"/>
        <end position="49"/>
    </location>
</feature>
<accession>A0A6C7E9W6</accession>
<evidence type="ECO:0000313" key="2">
    <source>
        <dbReference type="EMBL" id="BAN01935.1"/>
    </source>
</evidence>
<keyword evidence="3" id="KW-1185">Reference proteome</keyword>
<dbReference type="Proteomes" id="UP000011863">
    <property type="component" value="Chromosome"/>
</dbReference>
<gene>
    <name evidence="2" type="ORF">YM304_16210</name>
</gene>
<sequence>MTSPSEVATTTSVGVVDAASSTGSSIELGRSSPAPSSGSSAPGDVSVVGTVDGARSGSMISNSASGMVVTSDSGSVLNVVGVASGVSSASSAAWSPLGQTTMAPTASNNAAAMPAPITLPRRFGTSVAVVAGSGSAAEVDQSNSVGPSSIGIESVAQIESRSSGASSTPLRRRPIIVSSNHTRRRVARRDAACNADQMAPSAAS</sequence>
<protein>
    <submittedName>
        <fullName evidence="2">Uncharacterized protein</fullName>
    </submittedName>
</protein>
<proteinExistence type="predicted"/>
<feature type="compositionally biased region" description="Polar residues" evidence="1">
    <location>
        <begin position="159"/>
        <end position="169"/>
    </location>
</feature>
<dbReference type="EMBL" id="AP012057">
    <property type="protein sequence ID" value="BAN01935.1"/>
    <property type="molecule type" value="Genomic_DNA"/>
</dbReference>
<reference evidence="2 3" key="1">
    <citation type="journal article" date="2013" name="Int. J. Syst. Evol. Microbiol.">
        <title>Ilumatobacter nonamiense sp. nov. and Ilumatobacter coccineum sp. nov., isolated from seashore sand.</title>
        <authorList>
            <person name="Matsumoto A."/>
            <person name="Kasai H."/>
            <person name="Matsuo Y."/>
            <person name="Shizuri Y."/>
            <person name="Ichikawa N."/>
            <person name="Fujita N."/>
            <person name="Omura S."/>
            <person name="Takahashi Y."/>
        </authorList>
    </citation>
    <scope>NUCLEOTIDE SEQUENCE [LARGE SCALE GENOMIC DNA]</scope>
    <source>
        <strain evidence="3">NBRC 103263 / KCTC 29153 / YM16-304</strain>
    </source>
</reference>
<organism evidence="2 3">
    <name type="scientific">Ilumatobacter coccineus (strain NBRC 103263 / KCTC 29153 / YM16-304)</name>
    <dbReference type="NCBI Taxonomy" id="1313172"/>
    <lineage>
        <taxon>Bacteria</taxon>
        <taxon>Bacillati</taxon>
        <taxon>Actinomycetota</taxon>
        <taxon>Acidimicrobiia</taxon>
        <taxon>Acidimicrobiales</taxon>
        <taxon>Ilumatobacteraceae</taxon>
        <taxon>Ilumatobacter</taxon>
    </lineage>
</organism>
<feature type="compositionally biased region" description="Polar residues" evidence="1">
    <location>
        <begin position="1"/>
        <end position="25"/>
    </location>
</feature>